<evidence type="ECO:0000313" key="3">
    <source>
        <dbReference type="EMBL" id="GAA3164433.1"/>
    </source>
</evidence>
<proteinExistence type="predicted"/>
<evidence type="ECO:0000256" key="1">
    <source>
        <dbReference type="SAM" id="MobiDB-lite"/>
    </source>
</evidence>
<organism evidence="3 4">
    <name type="scientific">Blastococcus jejuensis</name>
    <dbReference type="NCBI Taxonomy" id="351224"/>
    <lineage>
        <taxon>Bacteria</taxon>
        <taxon>Bacillati</taxon>
        <taxon>Actinomycetota</taxon>
        <taxon>Actinomycetes</taxon>
        <taxon>Geodermatophilales</taxon>
        <taxon>Geodermatophilaceae</taxon>
        <taxon>Blastococcus</taxon>
    </lineage>
</organism>
<feature type="transmembrane region" description="Helical" evidence="2">
    <location>
        <begin position="27"/>
        <end position="48"/>
    </location>
</feature>
<gene>
    <name evidence="3" type="ORF">GCM10010531_15860</name>
</gene>
<evidence type="ECO:0000256" key="2">
    <source>
        <dbReference type="SAM" id="Phobius"/>
    </source>
</evidence>
<evidence type="ECO:0000313" key="4">
    <source>
        <dbReference type="Proteomes" id="UP001499924"/>
    </source>
</evidence>
<feature type="region of interest" description="Disordered" evidence="1">
    <location>
        <begin position="1"/>
        <end position="22"/>
    </location>
</feature>
<sequence length="78" mass="8267">MAEPNARNPETQTDRRSPPGMPRWVKVTSIAIGILLLVFLILQLSGIAGQHGPGRHMSLDGYSSGAATTWAVAPATVE</sequence>
<dbReference type="RefSeq" id="WP_344688219.1">
    <property type="nucleotide sequence ID" value="NZ_BAAAVV010000003.1"/>
</dbReference>
<accession>A0ABP6P1R4</accession>
<reference evidence="4" key="1">
    <citation type="journal article" date="2019" name="Int. J. Syst. Evol. Microbiol.">
        <title>The Global Catalogue of Microorganisms (GCM) 10K type strain sequencing project: providing services to taxonomists for standard genome sequencing and annotation.</title>
        <authorList>
            <consortium name="The Broad Institute Genomics Platform"/>
            <consortium name="The Broad Institute Genome Sequencing Center for Infectious Disease"/>
            <person name="Wu L."/>
            <person name="Ma J."/>
        </authorList>
    </citation>
    <scope>NUCLEOTIDE SEQUENCE [LARGE SCALE GENOMIC DNA]</scope>
    <source>
        <strain evidence="4">JCM 15614</strain>
    </source>
</reference>
<keyword evidence="2" id="KW-1133">Transmembrane helix</keyword>
<protein>
    <submittedName>
        <fullName evidence="3">Uncharacterized protein</fullName>
    </submittedName>
</protein>
<keyword evidence="4" id="KW-1185">Reference proteome</keyword>
<dbReference type="EMBL" id="BAAAVV010000003">
    <property type="protein sequence ID" value="GAA3164433.1"/>
    <property type="molecule type" value="Genomic_DNA"/>
</dbReference>
<comment type="caution">
    <text evidence="3">The sequence shown here is derived from an EMBL/GenBank/DDBJ whole genome shotgun (WGS) entry which is preliminary data.</text>
</comment>
<keyword evidence="2" id="KW-0812">Transmembrane</keyword>
<dbReference type="Proteomes" id="UP001499924">
    <property type="component" value="Unassembled WGS sequence"/>
</dbReference>
<name>A0ABP6P1R4_9ACTN</name>
<keyword evidence="2" id="KW-0472">Membrane</keyword>